<dbReference type="FunFam" id="3.30.300.20:FF:000002">
    <property type="entry name" value="Transcription termination/antitermination protein NusA"/>
    <property type="match status" value="1"/>
</dbReference>
<evidence type="ECO:0000256" key="3">
    <source>
        <dbReference type="ARBA" id="ARBA00022814"/>
    </source>
</evidence>
<dbReference type="PROSITE" id="PS50084">
    <property type="entry name" value="KH_TYPE_1"/>
    <property type="match status" value="1"/>
</dbReference>
<dbReference type="SUPFAM" id="SSF69705">
    <property type="entry name" value="Transcription factor NusA, N-terminal domain"/>
    <property type="match status" value="1"/>
</dbReference>
<feature type="domain" description="K Homology" evidence="9">
    <location>
        <begin position="302"/>
        <end position="374"/>
    </location>
</feature>
<dbReference type="CDD" id="cd22529">
    <property type="entry name" value="KH-II_NusA_rpt2"/>
    <property type="match status" value="1"/>
</dbReference>
<evidence type="ECO:0000313" key="11">
    <source>
        <dbReference type="Proteomes" id="UP000030408"/>
    </source>
</evidence>
<dbReference type="InterPro" id="IPR058582">
    <property type="entry name" value="KH_NusA_2nd"/>
</dbReference>
<comment type="subcellular location">
    <subcellularLocation>
        <location evidence="7">Cytoplasm</location>
    </subcellularLocation>
</comment>
<organism evidence="10 11">
    <name type="scientific">Ureibacillus sinduriensis BLB-1 = JCM 15800</name>
    <dbReference type="NCBI Taxonomy" id="1384057"/>
    <lineage>
        <taxon>Bacteria</taxon>
        <taxon>Bacillati</taxon>
        <taxon>Bacillota</taxon>
        <taxon>Bacilli</taxon>
        <taxon>Bacillales</taxon>
        <taxon>Caryophanaceae</taxon>
        <taxon>Ureibacillus</taxon>
    </lineage>
</organism>
<dbReference type="NCBIfam" id="TIGR01953">
    <property type="entry name" value="NusA"/>
    <property type="match status" value="1"/>
</dbReference>
<gene>
    <name evidence="7 10" type="primary">nusA</name>
    <name evidence="10" type="ORF">CD33_18140</name>
</gene>
<dbReference type="SUPFAM" id="SSF54814">
    <property type="entry name" value="Prokaryotic type KH domain (KH-domain type II)"/>
    <property type="match status" value="2"/>
</dbReference>
<dbReference type="SMART" id="SM00322">
    <property type="entry name" value="KH"/>
    <property type="match status" value="2"/>
</dbReference>
<dbReference type="InterPro" id="IPR030842">
    <property type="entry name" value="TF_NusA_bacterial"/>
</dbReference>
<dbReference type="RefSeq" id="WP_036203091.1">
    <property type="nucleotide sequence ID" value="NZ_AVCY01000001.1"/>
</dbReference>
<reference evidence="10 11" key="1">
    <citation type="submission" date="2014-02" db="EMBL/GenBank/DDBJ databases">
        <title>Draft genome sequence of Lysinibacillus sinduriensis JCM 15800.</title>
        <authorList>
            <person name="Zhang F."/>
            <person name="Wang G."/>
            <person name="Zhang L."/>
        </authorList>
    </citation>
    <scope>NUCLEOTIDE SEQUENCE [LARGE SCALE GENOMIC DNA]</scope>
    <source>
        <strain evidence="10 11">JCM 15800</strain>
    </source>
</reference>
<evidence type="ECO:0000256" key="1">
    <source>
        <dbReference type="ARBA" id="ARBA00022472"/>
    </source>
</evidence>
<dbReference type="InterPro" id="IPR036555">
    <property type="entry name" value="NusA_N_sf"/>
</dbReference>
<keyword evidence="3 7" id="KW-0889">Transcription antitermination</keyword>
<dbReference type="SMART" id="SM00316">
    <property type="entry name" value="S1"/>
    <property type="match status" value="1"/>
</dbReference>
<keyword evidence="4 7" id="KW-0694">RNA-binding</keyword>
<dbReference type="FunFam" id="2.40.50.140:FF:000058">
    <property type="entry name" value="Transcription termination/antitermination protein NusA"/>
    <property type="match status" value="1"/>
</dbReference>
<comment type="similarity">
    <text evidence="7">Belongs to the NusA family.</text>
</comment>
<dbReference type="Pfam" id="PF26594">
    <property type="entry name" value="KH_NusA_2nd"/>
    <property type="match status" value="1"/>
</dbReference>
<dbReference type="InterPro" id="IPR012340">
    <property type="entry name" value="NA-bd_OB-fold"/>
</dbReference>
<dbReference type="Pfam" id="PF00575">
    <property type="entry name" value="S1"/>
    <property type="match status" value="1"/>
</dbReference>
<dbReference type="InterPro" id="IPR003029">
    <property type="entry name" value="S1_domain"/>
</dbReference>
<dbReference type="eggNOG" id="COG0195">
    <property type="taxonomic scope" value="Bacteria"/>
</dbReference>
<evidence type="ECO:0000256" key="2">
    <source>
        <dbReference type="ARBA" id="ARBA00022490"/>
    </source>
</evidence>
<dbReference type="Gene3D" id="2.40.50.140">
    <property type="entry name" value="Nucleic acid-binding proteins"/>
    <property type="match status" value="1"/>
</dbReference>
<dbReference type="Gene3D" id="3.30.1480.10">
    <property type="entry name" value="NusA, N-terminal domain"/>
    <property type="match status" value="1"/>
</dbReference>
<keyword evidence="6 7" id="KW-0804">Transcription</keyword>
<dbReference type="InterPro" id="IPR025249">
    <property type="entry name" value="TF_NusA_KH_1st"/>
</dbReference>
<dbReference type="InterPro" id="IPR009019">
    <property type="entry name" value="KH_sf_prok-type"/>
</dbReference>
<dbReference type="Proteomes" id="UP000030408">
    <property type="component" value="Unassembled WGS sequence"/>
</dbReference>
<keyword evidence="10" id="KW-0251">Elongation factor</keyword>
<dbReference type="GO" id="GO:0031564">
    <property type="term" value="P:transcription antitermination"/>
    <property type="evidence" value="ECO:0007669"/>
    <property type="project" value="UniProtKB-UniRule"/>
</dbReference>
<dbReference type="PANTHER" id="PTHR22648:SF0">
    <property type="entry name" value="TRANSCRIPTION TERMINATION_ANTITERMINATION PROTEIN NUSA"/>
    <property type="match status" value="1"/>
</dbReference>
<name>A0A0A3IGG6_9BACL</name>
<keyword evidence="1 7" id="KW-0806">Transcription termination</keyword>
<dbReference type="GO" id="GO:0006353">
    <property type="term" value="P:DNA-templated transcription termination"/>
    <property type="evidence" value="ECO:0007669"/>
    <property type="project" value="UniProtKB-UniRule"/>
</dbReference>
<dbReference type="CDD" id="cd02134">
    <property type="entry name" value="KH-II_NusA_rpt1"/>
    <property type="match status" value="1"/>
</dbReference>
<sequence length="383" mass="42883">MSSDLLDALTALEQQKGISREVIVEAIEAALVTAYKRNFNQAQNVRVDLNLENGSMLVYSRKDVVEEVEDDRLQIALEDAKDINPAYEIGDVLEQEVTPRNFGRIAAQTAKQVVTQRVREAERGIIYEEYVDRTDDIVNGTIERQDARNIYVSLGKVEAALPVNEQIQGEVYKPQSRIRVYITKVERTTRGPQVIVSRTHPGLLRRLFEMEVPEIFEGIVEIKSIAREAGDRSKISVHAHNPEIDAVGACVGAKGARVQNIVNELNGEKIDIVEWSEDPVIFVANALSPSKVLDVIVNEEEKSTTVVVPDYQLSLAIGKRGQNARLAAKLTGWKIDIKSETDAREAGIYPNESSRFVPADDANHDSDFYDEEVAYDLYQDDEE</sequence>
<dbReference type="Gene3D" id="3.30.300.20">
    <property type="match status" value="2"/>
</dbReference>
<dbReference type="AlphaFoldDB" id="A0A0A3IGG6"/>
<comment type="function">
    <text evidence="7">Participates in both transcription termination and antitermination.</text>
</comment>
<dbReference type="SUPFAM" id="SSF50249">
    <property type="entry name" value="Nucleic acid-binding proteins"/>
    <property type="match status" value="1"/>
</dbReference>
<evidence type="ECO:0000256" key="6">
    <source>
        <dbReference type="ARBA" id="ARBA00023163"/>
    </source>
</evidence>
<dbReference type="Pfam" id="PF13184">
    <property type="entry name" value="KH_NusA_1st"/>
    <property type="match status" value="1"/>
</dbReference>
<keyword evidence="5 7" id="KW-0805">Transcription regulation</keyword>
<dbReference type="InterPro" id="IPR013735">
    <property type="entry name" value="TF_NusA_N"/>
</dbReference>
<feature type="domain" description="S1 motif" evidence="8">
    <location>
        <begin position="133"/>
        <end position="199"/>
    </location>
</feature>
<evidence type="ECO:0000256" key="7">
    <source>
        <dbReference type="HAMAP-Rule" id="MF_00945"/>
    </source>
</evidence>
<accession>A0A0A3IGG6</accession>
<dbReference type="GO" id="GO:0003723">
    <property type="term" value="F:RNA binding"/>
    <property type="evidence" value="ECO:0007669"/>
    <property type="project" value="UniProtKB-UniRule"/>
</dbReference>
<dbReference type="InterPro" id="IPR015946">
    <property type="entry name" value="KH_dom-like_a/b"/>
</dbReference>
<dbReference type="InterPro" id="IPR004087">
    <property type="entry name" value="KH_dom"/>
</dbReference>
<feature type="domain" description="K Homology" evidence="9">
    <location>
        <begin position="229"/>
        <end position="301"/>
    </location>
</feature>
<evidence type="ECO:0000256" key="5">
    <source>
        <dbReference type="ARBA" id="ARBA00023015"/>
    </source>
</evidence>
<dbReference type="FunFam" id="3.30.300.20:FF:000005">
    <property type="entry name" value="Transcription termination/antitermination protein NusA"/>
    <property type="match status" value="1"/>
</dbReference>
<evidence type="ECO:0000259" key="9">
    <source>
        <dbReference type="SMART" id="SM00322"/>
    </source>
</evidence>
<keyword evidence="2 7" id="KW-0963">Cytoplasm</keyword>
<comment type="subunit">
    <text evidence="7">Monomer. Binds directly to the core enzyme of the DNA-dependent RNA polymerase and to nascent RNA.</text>
</comment>
<dbReference type="GO" id="GO:0005829">
    <property type="term" value="C:cytosol"/>
    <property type="evidence" value="ECO:0007669"/>
    <property type="project" value="TreeGrafter"/>
</dbReference>
<dbReference type="InterPro" id="IPR010213">
    <property type="entry name" value="TF_NusA"/>
</dbReference>
<dbReference type="PANTHER" id="PTHR22648">
    <property type="entry name" value="TRANSCRIPTION TERMINATION FACTOR NUSA"/>
    <property type="match status" value="1"/>
</dbReference>
<comment type="caution">
    <text evidence="10">The sequence shown here is derived from an EMBL/GenBank/DDBJ whole genome shotgun (WGS) entry which is preliminary data.</text>
</comment>
<dbReference type="EMBL" id="JPVO01000055">
    <property type="protein sequence ID" value="KGR73932.1"/>
    <property type="molecule type" value="Genomic_DNA"/>
</dbReference>
<keyword evidence="11" id="KW-1185">Reference proteome</keyword>
<protein>
    <recommendedName>
        <fullName evidence="7">Transcription termination/antitermination protein NusA</fullName>
    </recommendedName>
</protein>
<dbReference type="STRING" id="1384057.CD33_18140"/>
<evidence type="ECO:0000259" key="8">
    <source>
        <dbReference type="SMART" id="SM00316"/>
    </source>
</evidence>
<proteinExistence type="inferred from homology"/>
<evidence type="ECO:0000256" key="4">
    <source>
        <dbReference type="ARBA" id="ARBA00022884"/>
    </source>
</evidence>
<dbReference type="CDD" id="cd04455">
    <property type="entry name" value="S1_NusA"/>
    <property type="match status" value="1"/>
</dbReference>
<keyword evidence="10" id="KW-0648">Protein biosynthesis</keyword>
<dbReference type="GO" id="GO:0003746">
    <property type="term" value="F:translation elongation factor activity"/>
    <property type="evidence" value="ECO:0007669"/>
    <property type="project" value="UniProtKB-KW"/>
</dbReference>
<dbReference type="HAMAP" id="MF_00945_B">
    <property type="entry name" value="NusA_B"/>
    <property type="match status" value="1"/>
</dbReference>
<dbReference type="OrthoDB" id="9807233at2"/>
<dbReference type="Pfam" id="PF08529">
    <property type="entry name" value="NusA_N"/>
    <property type="match status" value="1"/>
</dbReference>
<dbReference type="GO" id="GO:0003700">
    <property type="term" value="F:DNA-binding transcription factor activity"/>
    <property type="evidence" value="ECO:0007669"/>
    <property type="project" value="InterPro"/>
</dbReference>
<evidence type="ECO:0000313" key="10">
    <source>
        <dbReference type="EMBL" id="KGR73932.1"/>
    </source>
</evidence>
<dbReference type="FunFam" id="3.30.1480.10:FF:000002">
    <property type="entry name" value="Transcription termination/antitermination protein NusA"/>
    <property type="match status" value="1"/>
</dbReference>